<keyword evidence="7" id="KW-0811">Translocation</keyword>
<sequence length="71" mass="7866">MDKIFLILQLITSIFLIVIILIQVRGQSVNIFGGGGDNFRTRRGFEKILFQLTIIVSVIFVSLGLINAALS</sequence>
<keyword evidence="5" id="KW-0653">Protein transport</keyword>
<evidence type="ECO:0000256" key="4">
    <source>
        <dbReference type="ARBA" id="ARBA00022692"/>
    </source>
</evidence>
<reference evidence="10" key="1">
    <citation type="submission" date="2018-05" db="EMBL/GenBank/DDBJ databases">
        <authorList>
            <person name="Lanie J.A."/>
            <person name="Ng W.-L."/>
            <person name="Kazmierczak K.M."/>
            <person name="Andrzejewski T.M."/>
            <person name="Davidsen T.M."/>
            <person name="Wayne K.J."/>
            <person name="Tettelin H."/>
            <person name="Glass J.I."/>
            <person name="Rusch D."/>
            <person name="Podicherti R."/>
            <person name="Tsui H.-C.T."/>
            <person name="Winkler M.E."/>
        </authorList>
    </citation>
    <scope>NUCLEOTIDE SEQUENCE</scope>
</reference>
<keyword evidence="3" id="KW-0813">Transport</keyword>
<evidence type="ECO:0000256" key="8">
    <source>
        <dbReference type="ARBA" id="ARBA00023136"/>
    </source>
</evidence>
<feature type="transmembrane region" description="Helical" evidence="9">
    <location>
        <begin position="48"/>
        <end position="70"/>
    </location>
</feature>
<evidence type="ECO:0000256" key="7">
    <source>
        <dbReference type="ARBA" id="ARBA00023010"/>
    </source>
</evidence>
<dbReference type="GO" id="GO:0016020">
    <property type="term" value="C:membrane"/>
    <property type="evidence" value="ECO:0007669"/>
    <property type="project" value="UniProtKB-SubCell"/>
</dbReference>
<evidence type="ECO:0008006" key="11">
    <source>
        <dbReference type="Google" id="ProtNLM"/>
    </source>
</evidence>
<feature type="transmembrane region" description="Helical" evidence="9">
    <location>
        <begin position="6"/>
        <end position="24"/>
    </location>
</feature>
<dbReference type="InterPro" id="IPR004692">
    <property type="entry name" value="SecG"/>
</dbReference>
<protein>
    <recommendedName>
        <fullName evidence="11">Protein-export membrane protein SecG</fullName>
    </recommendedName>
</protein>
<dbReference type="GO" id="GO:0009306">
    <property type="term" value="P:protein secretion"/>
    <property type="evidence" value="ECO:0007669"/>
    <property type="project" value="InterPro"/>
</dbReference>
<keyword evidence="6 9" id="KW-1133">Transmembrane helix</keyword>
<gene>
    <name evidence="10" type="ORF">METZ01_LOCUS466805</name>
</gene>
<comment type="subcellular location">
    <subcellularLocation>
        <location evidence="1">Membrane</location>
        <topology evidence="1">Multi-pass membrane protein</topology>
    </subcellularLocation>
</comment>
<name>A0A383B238_9ZZZZ</name>
<evidence type="ECO:0000256" key="9">
    <source>
        <dbReference type="SAM" id="Phobius"/>
    </source>
</evidence>
<evidence type="ECO:0000256" key="3">
    <source>
        <dbReference type="ARBA" id="ARBA00022448"/>
    </source>
</evidence>
<evidence type="ECO:0000256" key="2">
    <source>
        <dbReference type="ARBA" id="ARBA00008445"/>
    </source>
</evidence>
<dbReference type="EMBL" id="UINC01196790">
    <property type="protein sequence ID" value="SVE13951.1"/>
    <property type="molecule type" value="Genomic_DNA"/>
</dbReference>
<evidence type="ECO:0000256" key="1">
    <source>
        <dbReference type="ARBA" id="ARBA00004141"/>
    </source>
</evidence>
<dbReference type="Pfam" id="PF03840">
    <property type="entry name" value="SecG"/>
    <property type="match status" value="1"/>
</dbReference>
<dbReference type="NCBIfam" id="TIGR00810">
    <property type="entry name" value="secG"/>
    <property type="match status" value="1"/>
</dbReference>
<dbReference type="GO" id="GO:0015450">
    <property type="term" value="F:protein-transporting ATPase activity"/>
    <property type="evidence" value="ECO:0007669"/>
    <property type="project" value="InterPro"/>
</dbReference>
<evidence type="ECO:0000313" key="10">
    <source>
        <dbReference type="EMBL" id="SVE13951.1"/>
    </source>
</evidence>
<dbReference type="PRINTS" id="PR01651">
    <property type="entry name" value="SECGEXPORT"/>
</dbReference>
<evidence type="ECO:0000256" key="6">
    <source>
        <dbReference type="ARBA" id="ARBA00022989"/>
    </source>
</evidence>
<evidence type="ECO:0000256" key="5">
    <source>
        <dbReference type="ARBA" id="ARBA00022927"/>
    </source>
</evidence>
<accession>A0A383B238</accession>
<organism evidence="10">
    <name type="scientific">marine metagenome</name>
    <dbReference type="NCBI Taxonomy" id="408172"/>
    <lineage>
        <taxon>unclassified sequences</taxon>
        <taxon>metagenomes</taxon>
        <taxon>ecological metagenomes</taxon>
    </lineage>
</organism>
<keyword evidence="4 9" id="KW-0812">Transmembrane</keyword>
<proteinExistence type="inferred from homology"/>
<comment type="similarity">
    <text evidence="2">Belongs to the SecG family.</text>
</comment>
<keyword evidence="8 9" id="KW-0472">Membrane</keyword>
<dbReference type="AlphaFoldDB" id="A0A383B238"/>